<name>A0A846HB96_9CYAN</name>
<dbReference type="RefSeq" id="WP_039738494.1">
    <property type="nucleotide sequence ID" value="NZ_JTCM02000036.1"/>
</dbReference>
<evidence type="ECO:0000313" key="3">
    <source>
        <dbReference type="Proteomes" id="UP000031549"/>
    </source>
</evidence>
<comment type="caution">
    <text evidence="2">The sequence shown here is derived from an EMBL/GenBank/DDBJ whole genome shotgun (WGS) entry which is preliminary data.</text>
</comment>
<dbReference type="AlphaFoldDB" id="A0A846HB96"/>
<evidence type="ECO:0000313" key="2">
    <source>
        <dbReference type="EMBL" id="NEU74178.1"/>
    </source>
</evidence>
<keyword evidence="1" id="KW-1133">Transmembrane helix</keyword>
<gene>
    <name evidence="2" type="ORF">PI95_016830</name>
</gene>
<dbReference type="EMBL" id="JTCM02000036">
    <property type="protein sequence ID" value="NEU74178.1"/>
    <property type="molecule type" value="Genomic_DNA"/>
</dbReference>
<evidence type="ECO:0000256" key="1">
    <source>
        <dbReference type="SAM" id="Phobius"/>
    </source>
</evidence>
<keyword evidence="3" id="KW-1185">Reference proteome</keyword>
<accession>A0A846HB96</accession>
<proteinExistence type="predicted"/>
<keyword evidence="1" id="KW-0472">Membrane</keyword>
<reference evidence="2 3" key="1">
    <citation type="journal article" date="2015" name="Genome Announc.">
        <title>Draft Genome Sequence of Cyanobacterium Hassallia byssoidea Strain VB512170, Isolated from Monuments in India.</title>
        <authorList>
            <person name="Singh D."/>
            <person name="Chandrababunaidu M.M."/>
            <person name="Panda A."/>
            <person name="Sen D."/>
            <person name="Bhattacharyya S."/>
            <person name="Adhikary S.P."/>
            <person name="Tripathy S."/>
        </authorList>
    </citation>
    <scope>NUCLEOTIDE SEQUENCE [LARGE SCALE GENOMIC DNA]</scope>
    <source>
        <strain evidence="2 3">VB512170</strain>
    </source>
</reference>
<feature type="transmembrane region" description="Helical" evidence="1">
    <location>
        <begin position="397"/>
        <end position="418"/>
    </location>
</feature>
<keyword evidence="1" id="KW-0812">Transmembrane</keyword>
<sequence length="432" mass="48532">MVRRQKPRRKIDFTKLKQQLNKIKKFPKNNQFQKIKDYLTQKTTFILGLVILLICISLIFTSLFWRGIHVFEGNFTTEKISFIYAGNQDNKLFLNSIREIKKIELQSQQTLTLKGKFSSTSDAKLNQLQQITVKLTNAKSKLLLEPSEPKKPSEIELTEIRIQPNTEINQLTYNSYGDILSFCLDKGNNPEKLCLQTDTNSIDAAKSSPTKATKLGKLNLEIGSQPLKVNLEGYSIAELGKKDTPENPNPIEFIFTPQSSQFEFDLTPPTTLYINLPKVTPEVSSQWLRGNLAVENVRFTRSDRTGNVEDDLEISTILEGKVRMAEQELELKPNQFFITGKPGIELLAKMRVRSQAPQGLQVRFSGRSEGIEIGLDPNFIVDSIRPSFLAKYLTKDAISALISFCGGVAGALLPLLLAAKSDEEDSNNANSP</sequence>
<feature type="transmembrane region" description="Helical" evidence="1">
    <location>
        <begin position="44"/>
        <end position="65"/>
    </location>
</feature>
<organism evidence="2 3">
    <name type="scientific">Hassallia byssoidea VB512170</name>
    <dbReference type="NCBI Taxonomy" id="1304833"/>
    <lineage>
        <taxon>Bacteria</taxon>
        <taxon>Bacillati</taxon>
        <taxon>Cyanobacteriota</taxon>
        <taxon>Cyanophyceae</taxon>
        <taxon>Nostocales</taxon>
        <taxon>Tolypothrichaceae</taxon>
        <taxon>Hassallia</taxon>
    </lineage>
</organism>
<protein>
    <submittedName>
        <fullName evidence="2">Uncharacterized protein</fullName>
    </submittedName>
</protein>
<dbReference type="Proteomes" id="UP000031549">
    <property type="component" value="Unassembled WGS sequence"/>
</dbReference>